<dbReference type="Proteomes" id="UP000663850">
    <property type="component" value="Unassembled WGS sequence"/>
</dbReference>
<gene>
    <name evidence="1" type="ORF">RDB_LOCUS66738</name>
</gene>
<evidence type="ECO:0000313" key="2">
    <source>
        <dbReference type="Proteomes" id="UP000663850"/>
    </source>
</evidence>
<dbReference type="AlphaFoldDB" id="A0A8H3H0I1"/>
<evidence type="ECO:0000313" key="1">
    <source>
        <dbReference type="EMBL" id="CAE6474340.1"/>
    </source>
</evidence>
<sequence>MFDSLTQPTFPAIRQWEAAGATLSDALNKYLNLCSSLKTTSLQEGSHPLDLACRVEAALGTLCPKLDQQLALSRATLSRTRNELVPPLHHLPEEVISEVFMNVVFGDYVWEHPDDSSPLSMEDSLTAMRQHLYRLLRVCSTWRNILLTRDVFWSTVGTYNLVTWDHFYGSSTAGYVDLPIQEAKGADLRLVLSLPLPSDFRLDALKVHASRFRTINISAGTKVQPSSIKDTIDIFLKNTPSLLSELSIYHERPGIRDHFVLSEDEHIIPHSSSDWTRFLQIVKSLSVLRIRTVAFSWRHMVFSNRLVELRLQRIKIGHDSEFSGFLNALSSAPELRDLKLISAVTFRDEGVPLGIIQEKQHIMLPKLESLLLEDLYLNTLELLSQWLVAGSCRLSFYLTGCSTRMALSDGSESFRSIEQLCSILRSILVDTLMISTRMRFLGLHDLLKLMPTLKSLKVDAI</sequence>
<reference evidence="1" key="1">
    <citation type="submission" date="2021-01" db="EMBL/GenBank/DDBJ databases">
        <authorList>
            <person name="Kaushik A."/>
        </authorList>
    </citation>
    <scope>NUCLEOTIDE SEQUENCE</scope>
    <source>
        <strain evidence="1">Type strain: AG8-Rh-89/</strain>
    </source>
</reference>
<dbReference type="EMBL" id="CAJMWZ010003432">
    <property type="protein sequence ID" value="CAE6474340.1"/>
    <property type="molecule type" value="Genomic_DNA"/>
</dbReference>
<protein>
    <recommendedName>
        <fullName evidence="3">F-box domain-containing protein</fullName>
    </recommendedName>
</protein>
<accession>A0A8H3H0I1</accession>
<evidence type="ECO:0008006" key="3">
    <source>
        <dbReference type="Google" id="ProtNLM"/>
    </source>
</evidence>
<proteinExistence type="predicted"/>
<comment type="caution">
    <text evidence="1">The sequence shown here is derived from an EMBL/GenBank/DDBJ whole genome shotgun (WGS) entry which is preliminary data.</text>
</comment>
<organism evidence="1 2">
    <name type="scientific">Rhizoctonia solani</name>
    <dbReference type="NCBI Taxonomy" id="456999"/>
    <lineage>
        <taxon>Eukaryota</taxon>
        <taxon>Fungi</taxon>
        <taxon>Dikarya</taxon>
        <taxon>Basidiomycota</taxon>
        <taxon>Agaricomycotina</taxon>
        <taxon>Agaricomycetes</taxon>
        <taxon>Cantharellales</taxon>
        <taxon>Ceratobasidiaceae</taxon>
        <taxon>Rhizoctonia</taxon>
    </lineage>
</organism>
<name>A0A8H3H0I1_9AGAM</name>